<dbReference type="PANTHER" id="PTHR11941:SF127">
    <property type="entry name" value="ENOYL-COA HYDRATASE ECHA18 (ENOYL HYDRASE) (UNSATURATED ACYL-COA HYDRATASE) (CROTONASE)-RELATED"/>
    <property type="match status" value="1"/>
</dbReference>
<reference evidence="3 4" key="1">
    <citation type="submission" date="2018-01" db="EMBL/GenBank/DDBJ databases">
        <title>Arthrobacter sp. nov., from glaciers in China.</title>
        <authorList>
            <person name="Liu Q."/>
            <person name="Xin Y.-H."/>
        </authorList>
    </citation>
    <scope>NUCLEOTIDE SEQUENCE [LARGE SCALE GENOMIC DNA]</scope>
    <source>
        <strain evidence="3 4">HLT2-12-2</strain>
    </source>
</reference>
<dbReference type="AlphaFoldDB" id="A0A2S3ZVH9"/>
<dbReference type="GO" id="GO:0016829">
    <property type="term" value="F:lyase activity"/>
    <property type="evidence" value="ECO:0007669"/>
    <property type="project" value="UniProtKB-KW"/>
</dbReference>
<proteinExistence type="inferred from homology"/>
<evidence type="ECO:0000313" key="4">
    <source>
        <dbReference type="Proteomes" id="UP000237061"/>
    </source>
</evidence>
<dbReference type="EMBL" id="PPXC01000009">
    <property type="protein sequence ID" value="POH73094.1"/>
    <property type="molecule type" value="Genomic_DNA"/>
</dbReference>
<sequence>MRNAVTHAMWQQFMALLAVLAKDSGVKVLVVRGVGEHFSAGADIASLKSILHDPATGHHGGLDITAAEDALAAFPKPTIAAIDGYCVGGGWQIAGACDLRLASTRAVFGVTPAKIGIVYPLSGIQRLVEIAGPATAKYLLLTGDFVQAPEALRLGLVTQLLPGESFWDQVSDFAHHVAARSQFSHQAHKELVNALGASTADVAELYDRWQQEMVRSADAEIGIAAFLAKETPRFTWLKPLEG</sequence>
<evidence type="ECO:0000256" key="2">
    <source>
        <dbReference type="ARBA" id="ARBA00023239"/>
    </source>
</evidence>
<dbReference type="PANTHER" id="PTHR11941">
    <property type="entry name" value="ENOYL-COA HYDRATASE-RELATED"/>
    <property type="match status" value="1"/>
</dbReference>
<dbReference type="CDD" id="cd06558">
    <property type="entry name" value="crotonase-like"/>
    <property type="match status" value="1"/>
</dbReference>
<name>A0A2S3ZVH9_ARTGL</name>
<comment type="caution">
    <text evidence="3">The sequence shown here is derived from an EMBL/GenBank/DDBJ whole genome shotgun (WGS) entry which is preliminary data.</text>
</comment>
<dbReference type="Gene3D" id="1.10.12.10">
    <property type="entry name" value="Lyase 2-enoyl-coa Hydratase, Chain A, domain 2"/>
    <property type="match status" value="1"/>
</dbReference>
<protein>
    <submittedName>
        <fullName evidence="3">Enoyl-CoA hydratase</fullName>
    </submittedName>
</protein>
<keyword evidence="4" id="KW-1185">Reference proteome</keyword>
<evidence type="ECO:0000256" key="1">
    <source>
        <dbReference type="ARBA" id="ARBA00005254"/>
    </source>
</evidence>
<keyword evidence="2" id="KW-0456">Lyase</keyword>
<dbReference type="Gene3D" id="3.90.226.10">
    <property type="entry name" value="2-enoyl-CoA Hydratase, Chain A, domain 1"/>
    <property type="match status" value="1"/>
</dbReference>
<dbReference type="InterPro" id="IPR001753">
    <property type="entry name" value="Enoyl-CoA_hydra/iso"/>
</dbReference>
<dbReference type="InterPro" id="IPR014748">
    <property type="entry name" value="Enoyl-CoA_hydra_C"/>
</dbReference>
<gene>
    <name evidence="3" type="ORF">CVS27_12390</name>
</gene>
<evidence type="ECO:0000313" key="3">
    <source>
        <dbReference type="EMBL" id="POH73094.1"/>
    </source>
</evidence>
<dbReference type="GO" id="GO:0006635">
    <property type="term" value="P:fatty acid beta-oxidation"/>
    <property type="evidence" value="ECO:0007669"/>
    <property type="project" value="TreeGrafter"/>
</dbReference>
<dbReference type="Proteomes" id="UP000237061">
    <property type="component" value="Unassembled WGS sequence"/>
</dbReference>
<dbReference type="InterPro" id="IPR029045">
    <property type="entry name" value="ClpP/crotonase-like_dom_sf"/>
</dbReference>
<accession>A0A2S3ZVH9</accession>
<dbReference type="Pfam" id="PF00378">
    <property type="entry name" value="ECH_1"/>
    <property type="match status" value="1"/>
</dbReference>
<dbReference type="SUPFAM" id="SSF52096">
    <property type="entry name" value="ClpP/crotonase"/>
    <property type="match status" value="1"/>
</dbReference>
<organism evidence="3 4">
    <name type="scientific">Arthrobacter glacialis</name>
    <dbReference type="NCBI Taxonomy" id="1664"/>
    <lineage>
        <taxon>Bacteria</taxon>
        <taxon>Bacillati</taxon>
        <taxon>Actinomycetota</taxon>
        <taxon>Actinomycetes</taxon>
        <taxon>Micrococcales</taxon>
        <taxon>Micrococcaceae</taxon>
        <taxon>Arthrobacter</taxon>
    </lineage>
</organism>
<comment type="similarity">
    <text evidence="1">Belongs to the enoyl-CoA hydratase/isomerase family.</text>
</comment>